<dbReference type="GeneID" id="66099919"/>
<protein>
    <submittedName>
        <fullName evidence="2">Uncharacterized protein</fullName>
    </submittedName>
</protein>
<reference evidence="2" key="1">
    <citation type="submission" date="2020-11" db="EMBL/GenBank/DDBJ databases">
        <title>Adaptations for nitrogen fixation in a non-lichenized fungal sporocarp promotes dispersal by wood-feeding termites.</title>
        <authorList>
            <consortium name="DOE Joint Genome Institute"/>
            <person name="Koch R.A."/>
            <person name="Yoon G."/>
            <person name="Arayal U."/>
            <person name="Lail K."/>
            <person name="Amirebrahimi M."/>
            <person name="Labutti K."/>
            <person name="Lipzen A."/>
            <person name="Riley R."/>
            <person name="Barry K."/>
            <person name="Henrissat B."/>
            <person name="Grigoriev I.V."/>
            <person name="Herr J.R."/>
            <person name="Aime M.C."/>
        </authorList>
    </citation>
    <scope>NUCLEOTIDE SEQUENCE</scope>
    <source>
        <strain evidence="2">MCA 3950</strain>
    </source>
</reference>
<gene>
    <name evidence="2" type="ORF">BT62DRAFT_1010278</name>
</gene>
<dbReference type="EMBL" id="MU250550">
    <property type="protein sequence ID" value="KAG7442643.1"/>
    <property type="molecule type" value="Genomic_DNA"/>
</dbReference>
<dbReference type="AlphaFoldDB" id="A0A9P7VLA1"/>
<feature type="compositionally biased region" description="Basic and acidic residues" evidence="1">
    <location>
        <begin position="26"/>
        <end position="38"/>
    </location>
</feature>
<evidence type="ECO:0000313" key="3">
    <source>
        <dbReference type="Proteomes" id="UP000812287"/>
    </source>
</evidence>
<evidence type="ECO:0000313" key="2">
    <source>
        <dbReference type="EMBL" id="KAG7442643.1"/>
    </source>
</evidence>
<proteinExistence type="predicted"/>
<dbReference type="Proteomes" id="UP000812287">
    <property type="component" value="Unassembled WGS sequence"/>
</dbReference>
<feature type="compositionally biased region" description="Low complexity" evidence="1">
    <location>
        <begin position="106"/>
        <end position="123"/>
    </location>
</feature>
<keyword evidence="3" id="KW-1185">Reference proteome</keyword>
<name>A0A9P7VLA1_9AGAR</name>
<feature type="compositionally biased region" description="Basic and acidic residues" evidence="1">
    <location>
        <begin position="87"/>
        <end position="100"/>
    </location>
</feature>
<feature type="compositionally biased region" description="Polar residues" evidence="1">
    <location>
        <begin position="1"/>
        <end position="22"/>
    </location>
</feature>
<sequence length="177" mass="19773">MASSGETSSMRSTNSWLDSADQQDGDLPHPADHPRAEDGPQEQNGMKIPKMIPMPQIAGTKSGTIRIEVPILDRQSPKEAAGTEWNEDPKDDPYEVDRWDSTTNEGESSPDGSLSSKSGSSGSLADDEFPDWTIKARMATQPLPRISNRTLRGFLHRKITSLFLNWDFFEEFRQYAD</sequence>
<comment type="caution">
    <text evidence="2">The sequence shown here is derived from an EMBL/GenBank/DDBJ whole genome shotgun (WGS) entry which is preliminary data.</text>
</comment>
<accession>A0A9P7VLA1</accession>
<feature type="region of interest" description="Disordered" evidence="1">
    <location>
        <begin position="1"/>
        <end position="128"/>
    </location>
</feature>
<evidence type="ECO:0000256" key="1">
    <source>
        <dbReference type="SAM" id="MobiDB-lite"/>
    </source>
</evidence>
<dbReference type="RefSeq" id="XP_043036143.1">
    <property type="nucleotide sequence ID" value="XM_043177632.1"/>
</dbReference>
<organism evidence="2 3">
    <name type="scientific">Guyanagaster necrorhizus</name>
    <dbReference type="NCBI Taxonomy" id="856835"/>
    <lineage>
        <taxon>Eukaryota</taxon>
        <taxon>Fungi</taxon>
        <taxon>Dikarya</taxon>
        <taxon>Basidiomycota</taxon>
        <taxon>Agaricomycotina</taxon>
        <taxon>Agaricomycetes</taxon>
        <taxon>Agaricomycetidae</taxon>
        <taxon>Agaricales</taxon>
        <taxon>Marasmiineae</taxon>
        <taxon>Physalacriaceae</taxon>
        <taxon>Guyanagaster</taxon>
    </lineage>
</organism>